<protein>
    <submittedName>
        <fullName evidence="1">Uncharacterized protein</fullName>
    </submittedName>
</protein>
<evidence type="ECO:0000313" key="2">
    <source>
        <dbReference type="Proteomes" id="UP000581447"/>
    </source>
</evidence>
<name>A0A840B0R8_9SPHN</name>
<evidence type="ECO:0000313" key="1">
    <source>
        <dbReference type="EMBL" id="MBB3943513.1"/>
    </source>
</evidence>
<dbReference type="EMBL" id="JACIEA010000002">
    <property type="protein sequence ID" value="MBB3943513.1"/>
    <property type="molecule type" value="Genomic_DNA"/>
</dbReference>
<organism evidence="1 2">
    <name type="scientific">Sphingorhabdus rigui</name>
    <dbReference type="NCBI Taxonomy" id="1282858"/>
    <lineage>
        <taxon>Bacteria</taxon>
        <taxon>Pseudomonadati</taxon>
        <taxon>Pseudomonadota</taxon>
        <taxon>Alphaproteobacteria</taxon>
        <taxon>Sphingomonadales</taxon>
        <taxon>Sphingomonadaceae</taxon>
        <taxon>Sphingorhabdus</taxon>
    </lineage>
</organism>
<accession>A0A840B0R8</accession>
<gene>
    <name evidence="1" type="ORF">GGR91_001771</name>
</gene>
<dbReference type="AlphaFoldDB" id="A0A840B0R8"/>
<dbReference type="Proteomes" id="UP000581447">
    <property type="component" value="Unassembled WGS sequence"/>
</dbReference>
<comment type="caution">
    <text evidence="1">The sequence shown here is derived from an EMBL/GenBank/DDBJ whole genome shotgun (WGS) entry which is preliminary data.</text>
</comment>
<proteinExistence type="predicted"/>
<keyword evidence="2" id="KW-1185">Reference proteome</keyword>
<reference evidence="1 2" key="1">
    <citation type="submission" date="2020-08" db="EMBL/GenBank/DDBJ databases">
        <title>Genomic Encyclopedia of Type Strains, Phase IV (KMG-IV): sequencing the most valuable type-strain genomes for metagenomic binning, comparative biology and taxonomic classification.</title>
        <authorList>
            <person name="Goeker M."/>
        </authorList>
    </citation>
    <scope>NUCLEOTIDE SEQUENCE [LARGE SCALE GENOMIC DNA]</scope>
    <source>
        <strain evidence="1 2">DSM 29050</strain>
    </source>
</reference>
<sequence length="128" mass="14519">MQDYLQQLAAYWIGYKMRLVEAVGLTNDAMHIHGSLLILFGSAIILRRRPDSVWCWLIVLLAELFNEYADLQGQAPGEATTDAAMHDLYNTMFWPTIILILGRFMFPRAKKSDATPNISGDFADQPLK</sequence>
<dbReference type="RefSeq" id="WP_183941823.1">
    <property type="nucleotide sequence ID" value="NZ_BAABBG010000005.1"/>
</dbReference>